<proteinExistence type="predicted"/>
<evidence type="ECO:0000313" key="8">
    <source>
        <dbReference type="EnsemblMetazoa" id="PHUM079840-PA"/>
    </source>
</evidence>
<gene>
    <name evidence="8" type="primary">8231355</name>
    <name evidence="7" type="ORF">Phum_PHUM079840</name>
</gene>
<dbReference type="GO" id="GO:0005737">
    <property type="term" value="C:cytoplasm"/>
    <property type="evidence" value="ECO:0007669"/>
    <property type="project" value="UniProtKB-SubCell"/>
</dbReference>
<evidence type="ECO:0000256" key="1">
    <source>
        <dbReference type="ARBA" id="ARBA00004496"/>
    </source>
</evidence>
<dbReference type="PANTHER" id="PTHR46079:SF2">
    <property type="entry name" value="FERM DOMAIN-CONTAINING PROTEIN"/>
    <property type="match status" value="1"/>
</dbReference>
<feature type="compositionally biased region" description="Low complexity" evidence="5">
    <location>
        <begin position="257"/>
        <end position="273"/>
    </location>
</feature>
<reference evidence="7" key="2">
    <citation type="submission" date="2007-04" db="EMBL/GenBank/DDBJ databases">
        <title>The genome of the human body louse.</title>
        <authorList>
            <consortium name="The Human Body Louse Genome Consortium"/>
            <person name="Kirkness E."/>
            <person name="Walenz B."/>
            <person name="Hass B."/>
            <person name="Bruggner R."/>
            <person name="Strausberg R."/>
        </authorList>
    </citation>
    <scope>NUCLEOTIDE SEQUENCE</scope>
    <source>
        <strain evidence="7">USDA</strain>
    </source>
</reference>
<dbReference type="HOGENOM" id="CLU_388500_0_0_1"/>
<feature type="region of interest" description="Disordered" evidence="5">
    <location>
        <begin position="257"/>
        <end position="285"/>
    </location>
</feature>
<comment type="subcellular location">
    <subcellularLocation>
        <location evidence="1">Cytoplasm</location>
    </subcellularLocation>
</comment>
<dbReference type="Pfam" id="PF11819">
    <property type="entry name" value="CUPID"/>
    <property type="match status" value="1"/>
</dbReference>
<dbReference type="CTD" id="8231355"/>
<evidence type="ECO:0000313" key="7">
    <source>
        <dbReference type="EMBL" id="EEB10949.1"/>
    </source>
</evidence>
<evidence type="ECO:0000259" key="6">
    <source>
        <dbReference type="Pfam" id="PF11819"/>
    </source>
</evidence>
<dbReference type="KEGG" id="phu:Phum_PHUM079840"/>
<evidence type="ECO:0000256" key="4">
    <source>
        <dbReference type="SAM" id="Coils"/>
    </source>
</evidence>
<dbReference type="RefSeq" id="XP_002423687.1">
    <property type="nucleotide sequence ID" value="XM_002423642.1"/>
</dbReference>
<evidence type="ECO:0000256" key="3">
    <source>
        <dbReference type="ARBA" id="ARBA00023054"/>
    </source>
</evidence>
<protein>
    <recommendedName>
        <fullName evidence="6">Cytohesin Ubiquitin Protein Inducing domain-containing protein</fullName>
    </recommendedName>
</protein>
<dbReference type="EMBL" id="AAZO01000953">
    <property type="status" value="NOT_ANNOTATED_CDS"/>
    <property type="molecule type" value="Genomic_DNA"/>
</dbReference>
<dbReference type="GO" id="GO:0090162">
    <property type="term" value="P:establishment of epithelial cell polarity"/>
    <property type="evidence" value="ECO:0007669"/>
    <property type="project" value="InterPro"/>
</dbReference>
<accession>E0VC43</accession>
<keyword evidence="3 4" id="KW-0175">Coiled coil</keyword>
<dbReference type="EMBL" id="DS235047">
    <property type="protein sequence ID" value="EEB10949.1"/>
    <property type="molecule type" value="Genomic_DNA"/>
</dbReference>
<feature type="region of interest" description="Disordered" evidence="5">
    <location>
        <begin position="340"/>
        <end position="380"/>
    </location>
</feature>
<dbReference type="InterPro" id="IPR047176">
    <property type="entry name" value="FRMD4A/B"/>
</dbReference>
<sequence length="804" mass="90300">MLLTCSIIEVNVIKLSSKVKSVTRSLSLPRDISLESERGNLEMVATLQSRKEALEAKILEKNEELKRLCLQEADLTGIMPPEIPLEPGEPPPPIRRRVGTSFSFPQNLINSVKDADDESLTALELECKVQINIAEAALTLANDSSANKAARRKHRLMYRQSQRRLMELETRLNLLKQGKSQQFKSQQIKKKPRPNTTAVDNLEFLWKKNNEHGVNYFTTDHLGSWPGKTKPLYSLDDCAKGHDSLLQNDFLGSLQRSFKTSAPSQSSSSPRTDASSEELKPGSFQVFNTSGSFPNHFLTNSLPHANIQMIDNCKLNTNLNNQKKGLKKSLVRRQWDTQSAGGTLLPSQTYPDHSHQPNLSRTQSLGSVESNSQKSKDSWSVQDLVYEGHLPKEKEWYETSLDSAPSPPLRTTSRLPSTTRMFTSHPALLNTPNMMPKNFKPIPTYSPSEIDNISNNMHQLQLSNSKKLKNSGSYMDDLEALNQKQELLFKNHNNEISEYPLNVKKPINENFNCQNESASKLVDVSYPSTSNERGFFSHADGNNVGLSLSRQNSLGSSKLKNNGEFEKSAKEINNIMHVANNNLYTNILEDNPDGPAKPWLSEEFQGQPKSGQIAVPQESYVPKPQTPTQPYYHVTKNSTGEKINNLQYQAAKNRLASSNAEQVNFKSSSPMHVGTRHPPHAITQNEISFDTVVPFESPQNHTVVQAGKWQPYREVTKPFEMSDFYKYSTKFRQSQSQANRAVTPDTSANSPNTSHQIGIYTPLKPMTCRPVESKCNQITIPNQMDVNCDDMEKTMVEVSPPEIV</sequence>
<evidence type="ECO:0000256" key="5">
    <source>
        <dbReference type="SAM" id="MobiDB-lite"/>
    </source>
</evidence>
<dbReference type="GeneID" id="8231355"/>
<feature type="coiled-coil region" evidence="4">
    <location>
        <begin position="44"/>
        <end position="71"/>
    </location>
</feature>
<keyword evidence="9" id="KW-1185">Reference proteome</keyword>
<dbReference type="Proteomes" id="UP000009046">
    <property type="component" value="Unassembled WGS sequence"/>
</dbReference>
<reference evidence="8" key="3">
    <citation type="submission" date="2021-02" db="UniProtKB">
        <authorList>
            <consortium name="EnsemblMetazoa"/>
        </authorList>
    </citation>
    <scope>IDENTIFICATION</scope>
    <source>
        <strain evidence="8">USDA</strain>
    </source>
</reference>
<dbReference type="EnsemblMetazoa" id="PHUM079840-RA">
    <property type="protein sequence ID" value="PHUM079840-PA"/>
    <property type="gene ID" value="PHUM079840"/>
</dbReference>
<dbReference type="eggNOG" id="KOG3529">
    <property type="taxonomic scope" value="Eukaryota"/>
</dbReference>
<evidence type="ECO:0000256" key="2">
    <source>
        <dbReference type="ARBA" id="ARBA00022490"/>
    </source>
</evidence>
<reference evidence="7" key="1">
    <citation type="submission" date="2007-04" db="EMBL/GenBank/DDBJ databases">
        <title>Annotation of Pediculus humanus corporis strain USDA.</title>
        <authorList>
            <person name="Kirkness E."/>
            <person name="Hannick L."/>
            <person name="Hass B."/>
            <person name="Bruggner R."/>
            <person name="Lawson D."/>
            <person name="Bidwell S."/>
            <person name="Joardar V."/>
            <person name="Caler E."/>
            <person name="Walenz B."/>
            <person name="Inman J."/>
            <person name="Schobel S."/>
            <person name="Galinsky K."/>
            <person name="Amedeo P."/>
            <person name="Strausberg R."/>
        </authorList>
    </citation>
    <scope>NUCLEOTIDE SEQUENCE</scope>
    <source>
        <strain evidence="7">USDA</strain>
    </source>
</reference>
<dbReference type="InParanoid" id="E0VC43"/>
<dbReference type="PANTHER" id="PTHR46079">
    <property type="entry name" value="FERM DOMAIN-CONTAINING PROTEIN 4"/>
    <property type="match status" value="1"/>
</dbReference>
<keyword evidence="2" id="KW-0963">Cytoplasm</keyword>
<feature type="domain" description="Cytohesin Ubiquitin Protein Inducing" evidence="6">
    <location>
        <begin position="34"/>
        <end position="146"/>
    </location>
</feature>
<dbReference type="InterPro" id="IPR021774">
    <property type="entry name" value="CUPID"/>
</dbReference>
<dbReference type="STRING" id="121224.E0VC43"/>
<dbReference type="VEuPathDB" id="VectorBase:PHUM079840"/>
<name>E0VC43_PEDHC</name>
<organism>
    <name type="scientific">Pediculus humanus subsp. corporis</name>
    <name type="common">Body louse</name>
    <dbReference type="NCBI Taxonomy" id="121224"/>
    <lineage>
        <taxon>Eukaryota</taxon>
        <taxon>Metazoa</taxon>
        <taxon>Ecdysozoa</taxon>
        <taxon>Arthropoda</taxon>
        <taxon>Hexapoda</taxon>
        <taxon>Insecta</taxon>
        <taxon>Pterygota</taxon>
        <taxon>Neoptera</taxon>
        <taxon>Paraneoptera</taxon>
        <taxon>Psocodea</taxon>
        <taxon>Troctomorpha</taxon>
        <taxon>Phthiraptera</taxon>
        <taxon>Anoplura</taxon>
        <taxon>Pediculidae</taxon>
        <taxon>Pediculus</taxon>
    </lineage>
</organism>
<dbReference type="AlphaFoldDB" id="E0VC43"/>
<dbReference type="OrthoDB" id="10063592at2759"/>
<feature type="region of interest" description="Disordered" evidence="5">
    <location>
        <begin position="736"/>
        <end position="755"/>
    </location>
</feature>
<evidence type="ECO:0000313" key="9">
    <source>
        <dbReference type="Proteomes" id="UP000009046"/>
    </source>
</evidence>